<dbReference type="AlphaFoldDB" id="A0A482VG62"/>
<gene>
    <name evidence="3" type="ORF">BDFB_000098</name>
</gene>
<dbReference type="InterPro" id="IPR013766">
    <property type="entry name" value="Thioredoxin_domain"/>
</dbReference>
<feature type="domain" description="Thioredoxin" evidence="2">
    <location>
        <begin position="505"/>
        <end position="574"/>
    </location>
</feature>
<protein>
    <submittedName>
        <fullName evidence="3">Thioredoxin domain-containing protein 11</fullName>
    </submittedName>
</protein>
<feature type="region of interest" description="Disordered" evidence="1">
    <location>
        <begin position="1"/>
        <end position="49"/>
    </location>
</feature>
<reference evidence="3 4" key="1">
    <citation type="submission" date="2017-03" db="EMBL/GenBank/DDBJ databases">
        <title>Genome of the blue death feigning beetle - Asbolus verrucosus.</title>
        <authorList>
            <person name="Rider S.D."/>
        </authorList>
    </citation>
    <scope>NUCLEOTIDE SEQUENCE [LARGE SCALE GENOMIC DNA]</scope>
    <source>
        <strain evidence="3">Butters</strain>
        <tissue evidence="3">Head and leg muscle</tissue>
    </source>
</reference>
<evidence type="ECO:0000259" key="2">
    <source>
        <dbReference type="Pfam" id="PF00085"/>
    </source>
</evidence>
<proteinExistence type="predicted"/>
<evidence type="ECO:0000313" key="4">
    <source>
        <dbReference type="Proteomes" id="UP000292052"/>
    </source>
</evidence>
<organism evidence="3 4">
    <name type="scientific">Asbolus verrucosus</name>
    <name type="common">Desert ironclad beetle</name>
    <dbReference type="NCBI Taxonomy" id="1661398"/>
    <lineage>
        <taxon>Eukaryota</taxon>
        <taxon>Metazoa</taxon>
        <taxon>Ecdysozoa</taxon>
        <taxon>Arthropoda</taxon>
        <taxon>Hexapoda</taxon>
        <taxon>Insecta</taxon>
        <taxon>Pterygota</taxon>
        <taxon>Neoptera</taxon>
        <taxon>Endopterygota</taxon>
        <taxon>Coleoptera</taxon>
        <taxon>Polyphaga</taxon>
        <taxon>Cucujiformia</taxon>
        <taxon>Tenebrionidae</taxon>
        <taxon>Pimeliinae</taxon>
        <taxon>Asbolus</taxon>
    </lineage>
</organism>
<dbReference type="Proteomes" id="UP000292052">
    <property type="component" value="Unassembled WGS sequence"/>
</dbReference>
<dbReference type="PANTHER" id="PTHR46497:SF1">
    <property type="entry name" value="THIOREDOXIN DOMAIN-CONTAINING PROTEIN 11"/>
    <property type="match status" value="1"/>
</dbReference>
<accession>A0A482VG62</accession>
<dbReference type="STRING" id="1661398.A0A482VG62"/>
<feature type="compositionally biased region" description="Basic and acidic residues" evidence="1">
    <location>
        <begin position="39"/>
        <end position="49"/>
    </location>
</feature>
<keyword evidence="4" id="KW-1185">Reference proteome</keyword>
<dbReference type="PANTHER" id="PTHR46497">
    <property type="entry name" value="THIOREDOXIN DOMAIN-CONTAINING PROTEIN 11"/>
    <property type="match status" value="1"/>
</dbReference>
<dbReference type="InterPro" id="IPR052792">
    <property type="entry name" value="Thioredoxin_dom-contain_11"/>
</dbReference>
<evidence type="ECO:0000256" key="1">
    <source>
        <dbReference type="SAM" id="MobiDB-lite"/>
    </source>
</evidence>
<comment type="caution">
    <text evidence="3">The sequence shown here is derived from an EMBL/GenBank/DDBJ whole genome shotgun (WGS) entry which is preliminary data.</text>
</comment>
<dbReference type="OrthoDB" id="1910803at2759"/>
<sequence>MSSPVQESGLCDLLLAEPGTSHNNEIGDNTADSSDNSDSNDKSGKTVADSKSRPTFVLRMLNFCKEVTIMVLIAVAYATLTNETPPKVSKSPAAYPFFPKDSLVTDWYRGQITEAIEEARSSDIAFVMFYAPWDAESQAARKQFELAAKFMYRQVAFASINCWQPGSECKRQYSKVYKWPVLIAYPTHGRGIQYNGPLEAFHMIKFLQNICKPIIRPYKMDALIGKHDQYEDVWNPETLSSWIFKNLQQVAGWITPTGTKSLTLADFVQPGPTLILFTPKNPLLQDIDYYNMLREVAYEYYNCANDTQITARQKLVNLERLRSKENYQKLKRKCVLEIERTKNVMTNVPNIWTNSSWKDICNCVSGSPLNKICRDDNSATNSDQISSEYLRKSVMEEDCREFLLSQKYGPAIFERKVRGNDFNITGLACKTNLTLAFIALDSLRFYHFAEKLGVDLPDSSQKSGVVIINEKMETHHIMESHLSSKNVRLFIYNFTQRTLPRSLHSQVVVVFYYSKQCSFCNGISYMFLTTAKLLSDIEDVIFVRIDGDANLLPWEYTMETYPTILLIPANRKSESRALPKTVSITVPNLIGFILTNVQPVLRLKIMWSVCCRARFIDEKRQCMASVRMETLTIIDQTLKEWRNSTRKQKVLYKLQVLRQLHLLLAHYPTKVSNIRTYLNKLRD</sequence>
<dbReference type="Pfam" id="PF00085">
    <property type="entry name" value="Thioredoxin"/>
    <property type="match status" value="1"/>
</dbReference>
<dbReference type="InterPro" id="IPR036249">
    <property type="entry name" value="Thioredoxin-like_sf"/>
</dbReference>
<name>A0A482VG62_ASBVE</name>
<dbReference type="EMBL" id="QDEB01103357">
    <property type="protein sequence ID" value="RZC27651.1"/>
    <property type="molecule type" value="Genomic_DNA"/>
</dbReference>
<dbReference type="SUPFAM" id="SSF52833">
    <property type="entry name" value="Thioredoxin-like"/>
    <property type="match status" value="2"/>
</dbReference>
<dbReference type="Gene3D" id="3.40.30.10">
    <property type="entry name" value="Glutaredoxin"/>
    <property type="match status" value="2"/>
</dbReference>
<feature type="compositionally biased region" description="Low complexity" evidence="1">
    <location>
        <begin position="28"/>
        <end position="37"/>
    </location>
</feature>
<evidence type="ECO:0000313" key="3">
    <source>
        <dbReference type="EMBL" id="RZC27651.1"/>
    </source>
</evidence>